<evidence type="ECO:0000256" key="8">
    <source>
        <dbReference type="ARBA" id="ARBA00023136"/>
    </source>
</evidence>
<evidence type="ECO:0000256" key="3">
    <source>
        <dbReference type="ARBA" id="ARBA00022448"/>
    </source>
</evidence>
<feature type="signal peptide" evidence="13">
    <location>
        <begin position="1"/>
        <end position="27"/>
    </location>
</feature>
<dbReference type="InterPro" id="IPR010917">
    <property type="entry name" value="TonB_rcpt_CS"/>
</dbReference>
<dbReference type="AlphaFoldDB" id="A0A011PJF7"/>
<evidence type="ECO:0000256" key="5">
    <source>
        <dbReference type="ARBA" id="ARBA00022692"/>
    </source>
</evidence>
<dbReference type="GO" id="GO:0044718">
    <property type="term" value="P:siderophore transmembrane transport"/>
    <property type="evidence" value="ECO:0007669"/>
    <property type="project" value="TreeGrafter"/>
</dbReference>
<feature type="short sequence motif" description="TonB C-terminal box" evidence="12">
    <location>
        <begin position="739"/>
        <end position="756"/>
    </location>
</feature>
<reference evidence="15 16" key="1">
    <citation type="submission" date="2014-02" db="EMBL/GenBank/DDBJ databases">
        <title>Expanding our view of genomic diversity in Candidatus Accumulibacter clades.</title>
        <authorList>
            <person name="Skennerton C.T."/>
            <person name="Barr J.J."/>
            <person name="Slater F.R."/>
            <person name="Bond P.L."/>
            <person name="Tyson G.W."/>
        </authorList>
    </citation>
    <scope>NUCLEOTIDE SEQUENCE [LARGE SCALE GENOMIC DNA]</scope>
    <source>
        <strain evidence="16">BA-92</strain>
    </source>
</reference>
<evidence type="ECO:0000256" key="11">
    <source>
        <dbReference type="PROSITE-ProRule" id="PRU01360"/>
    </source>
</evidence>
<keyword evidence="3 11" id="KW-0813">Transport</keyword>
<keyword evidence="9" id="KW-0675">Receptor</keyword>
<evidence type="ECO:0000259" key="14">
    <source>
        <dbReference type="Pfam" id="PF07715"/>
    </source>
</evidence>
<dbReference type="InterPro" id="IPR012910">
    <property type="entry name" value="Plug_dom"/>
</dbReference>
<dbReference type="PATRIC" id="fig|1454003.3.peg.4018"/>
<evidence type="ECO:0000256" key="9">
    <source>
        <dbReference type="ARBA" id="ARBA00023170"/>
    </source>
</evidence>
<dbReference type="PROSITE" id="PS01156">
    <property type="entry name" value="TONB_DEPENDENT_REC_2"/>
    <property type="match status" value="1"/>
</dbReference>
<accession>A0A011PJF7</accession>
<gene>
    <name evidence="15" type="primary">hxuC</name>
    <name evidence="15" type="ORF">AW10_03958</name>
</gene>
<evidence type="ECO:0000313" key="15">
    <source>
        <dbReference type="EMBL" id="EXI77192.1"/>
    </source>
</evidence>
<dbReference type="GO" id="GO:0015344">
    <property type="term" value="F:siderophore uptake transmembrane transporter activity"/>
    <property type="evidence" value="ECO:0007669"/>
    <property type="project" value="TreeGrafter"/>
</dbReference>
<dbReference type="Gene3D" id="2.40.170.20">
    <property type="entry name" value="TonB-dependent receptor, beta-barrel domain"/>
    <property type="match status" value="1"/>
</dbReference>
<sequence>MKRDRKVITNAVAAALALPGVWQYAVAQEDAATPMMSEVLVTASRIEGGEPLDSSRLGAASIAPYRAATSDSARLLEALPGVSTYGAGGVSSLPVIRGLADDRIRIQVDGMDLISSCANHMNPPLSYIDPSNVDSMTLFAGIAPVSAGGDSIAGTIQVNSAPPEFAKAGEDKVLKGQAGAFYRSNGNGRGANLSATVANEMLSLNYSGSTAQADNYSAGGSFKAAGLSAGTTEWLDGDEVGSSLYKSQNQLLSLALRHAEHLFELKFGYQHIPYQGFPNQRMDMTDNTSKQINARYLGQYAWGSMEARAYHDDTRHTMNFLEDKLQTTGPMRNLAGMPMDTHGKTTGVQLKAEIISSDRDLFRVGGEYLKYRLDDWWDPISPVVAMPMAGMKGSTFWNINDGQRDRFDIYGEWEARWNRQWLSQLGLRSSTVRMDTGDVQGYNTLFYGNPENPASIPGAFNALDREKTDHNIDFAALLRFTPAAEQSYEAGYARKTRSPNLYERYAWSSNNPMAMNMVNWFGDGNGYVGDVDLDPEVAHTLSATASWHDAARERWNVSITPFYTYVQDYVDAVRCSGGSGMSPCQGSNLTRTDNFVYLQFANQTARLYGADASARVPLVQGGALGSLAMTGVLSYVRGRNSQTDDNLYHIMPLNAKLALVQSSGGWTNTIEGVFVDAKTQVSQVRNELASSGYGLLNLRSSYEWKELRVDVGVENLFDRLYESPLGGAYLGQRPMVYGTAVPGTGRSIYAGMNLSF</sequence>
<dbReference type="SUPFAM" id="SSF56935">
    <property type="entry name" value="Porins"/>
    <property type="match status" value="1"/>
</dbReference>
<dbReference type="Proteomes" id="UP000021816">
    <property type="component" value="Unassembled WGS sequence"/>
</dbReference>
<name>A0A011PJF7_9PROT</name>
<protein>
    <submittedName>
        <fullName evidence="15">Heme/hemopexin utilization protein C</fullName>
    </submittedName>
</protein>
<dbReference type="Gene3D" id="2.170.130.10">
    <property type="entry name" value="TonB-dependent receptor, plug domain"/>
    <property type="match status" value="1"/>
</dbReference>
<dbReference type="InterPro" id="IPR039426">
    <property type="entry name" value="TonB-dep_rcpt-like"/>
</dbReference>
<evidence type="ECO:0000256" key="1">
    <source>
        <dbReference type="ARBA" id="ARBA00004571"/>
    </source>
</evidence>
<comment type="caution">
    <text evidence="15">The sequence shown here is derived from an EMBL/GenBank/DDBJ whole genome shotgun (WGS) entry which is preliminary data.</text>
</comment>
<keyword evidence="8 11" id="KW-0472">Membrane</keyword>
<dbReference type="InterPro" id="IPR036942">
    <property type="entry name" value="Beta-barrel_TonB_sf"/>
</dbReference>
<evidence type="ECO:0000256" key="12">
    <source>
        <dbReference type="PROSITE-ProRule" id="PRU10144"/>
    </source>
</evidence>
<evidence type="ECO:0000256" key="6">
    <source>
        <dbReference type="ARBA" id="ARBA00022729"/>
    </source>
</evidence>
<evidence type="ECO:0000313" key="16">
    <source>
        <dbReference type="Proteomes" id="UP000021816"/>
    </source>
</evidence>
<feature type="chain" id="PRO_5001462894" evidence="13">
    <location>
        <begin position="28"/>
        <end position="756"/>
    </location>
</feature>
<dbReference type="STRING" id="1454003.AW10_03958"/>
<comment type="similarity">
    <text evidence="2 11">Belongs to the TonB-dependent receptor family.</text>
</comment>
<organism evidence="15 16">
    <name type="scientific">Candidatus Accumulibacter appositus</name>
    <dbReference type="NCBI Taxonomy" id="1454003"/>
    <lineage>
        <taxon>Bacteria</taxon>
        <taxon>Pseudomonadati</taxon>
        <taxon>Pseudomonadota</taxon>
        <taxon>Betaproteobacteria</taxon>
        <taxon>Candidatus Accumulibacter</taxon>
    </lineage>
</organism>
<dbReference type="GO" id="GO:0009279">
    <property type="term" value="C:cell outer membrane"/>
    <property type="evidence" value="ECO:0007669"/>
    <property type="project" value="UniProtKB-SubCell"/>
</dbReference>
<keyword evidence="10 11" id="KW-0998">Cell outer membrane</keyword>
<evidence type="ECO:0000256" key="13">
    <source>
        <dbReference type="SAM" id="SignalP"/>
    </source>
</evidence>
<feature type="domain" description="TonB-dependent receptor plug" evidence="14">
    <location>
        <begin position="68"/>
        <end position="155"/>
    </location>
</feature>
<keyword evidence="5 11" id="KW-0812">Transmembrane</keyword>
<dbReference type="InterPro" id="IPR037066">
    <property type="entry name" value="Plug_dom_sf"/>
</dbReference>
<keyword evidence="4 11" id="KW-1134">Transmembrane beta strand</keyword>
<dbReference type="PANTHER" id="PTHR30069">
    <property type="entry name" value="TONB-DEPENDENT OUTER MEMBRANE RECEPTOR"/>
    <property type="match status" value="1"/>
</dbReference>
<dbReference type="Pfam" id="PF07715">
    <property type="entry name" value="Plug"/>
    <property type="match status" value="1"/>
</dbReference>
<dbReference type="PANTHER" id="PTHR30069:SF49">
    <property type="entry name" value="OUTER MEMBRANE PROTEIN C"/>
    <property type="match status" value="1"/>
</dbReference>
<proteinExistence type="inferred from homology"/>
<evidence type="ECO:0000256" key="10">
    <source>
        <dbReference type="ARBA" id="ARBA00023237"/>
    </source>
</evidence>
<comment type="subcellular location">
    <subcellularLocation>
        <location evidence="1 11">Cell outer membrane</location>
        <topology evidence="1 11">Multi-pass membrane protein</topology>
    </subcellularLocation>
</comment>
<evidence type="ECO:0000256" key="4">
    <source>
        <dbReference type="ARBA" id="ARBA00022452"/>
    </source>
</evidence>
<dbReference type="EMBL" id="JEMX01000110">
    <property type="protein sequence ID" value="EXI77192.1"/>
    <property type="molecule type" value="Genomic_DNA"/>
</dbReference>
<keyword evidence="6 13" id="KW-0732">Signal</keyword>
<keyword evidence="7" id="KW-0798">TonB box</keyword>
<evidence type="ECO:0000256" key="7">
    <source>
        <dbReference type="ARBA" id="ARBA00023077"/>
    </source>
</evidence>
<dbReference type="PROSITE" id="PS52016">
    <property type="entry name" value="TONB_DEPENDENT_REC_3"/>
    <property type="match status" value="1"/>
</dbReference>
<evidence type="ECO:0000256" key="2">
    <source>
        <dbReference type="ARBA" id="ARBA00009810"/>
    </source>
</evidence>